<evidence type="ECO:0000259" key="1">
    <source>
        <dbReference type="Pfam" id="PF13847"/>
    </source>
</evidence>
<dbReference type="InterPro" id="IPR025714">
    <property type="entry name" value="Methyltranfer_dom"/>
</dbReference>
<dbReference type="CDD" id="cd02440">
    <property type="entry name" value="AdoMet_MTases"/>
    <property type="match status" value="1"/>
</dbReference>
<dbReference type="RefSeq" id="WP_110022606.1">
    <property type="nucleotide sequence ID" value="NZ_PDNZ01000002.1"/>
</dbReference>
<evidence type="ECO:0000313" key="2">
    <source>
        <dbReference type="EMBL" id="PWW82891.1"/>
    </source>
</evidence>
<proteinExistence type="predicted"/>
<organism evidence="2 3">
    <name type="scientific">Prosthecochloris marina</name>
    <dbReference type="NCBI Taxonomy" id="2017681"/>
    <lineage>
        <taxon>Bacteria</taxon>
        <taxon>Pseudomonadati</taxon>
        <taxon>Chlorobiota</taxon>
        <taxon>Chlorobiia</taxon>
        <taxon>Chlorobiales</taxon>
        <taxon>Chlorobiaceae</taxon>
        <taxon>Prosthecochloris</taxon>
    </lineage>
</organism>
<dbReference type="InterPro" id="IPR029063">
    <property type="entry name" value="SAM-dependent_MTases_sf"/>
</dbReference>
<dbReference type="Gene3D" id="3.40.50.150">
    <property type="entry name" value="Vaccinia Virus protein VP39"/>
    <property type="match status" value="1"/>
</dbReference>
<protein>
    <recommendedName>
        <fullName evidence="1">Methyltransferase domain-containing protein</fullName>
    </recommendedName>
</protein>
<dbReference type="Pfam" id="PF13847">
    <property type="entry name" value="Methyltransf_31"/>
    <property type="match status" value="1"/>
</dbReference>
<evidence type="ECO:0000313" key="3">
    <source>
        <dbReference type="Proteomes" id="UP000246278"/>
    </source>
</evidence>
<reference evidence="3" key="1">
    <citation type="submission" date="2017-10" db="EMBL/GenBank/DDBJ databases">
        <authorList>
            <person name="Gaisin V.A."/>
            <person name="Rysina M.S."/>
            <person name="Grouzdev D.S."/>
        </authorList>
    </citation>
    <scope>NUCLEOTIDE SEQUENCE [LARGE SCALE GENOMIC DNA]</scope>
    <source>
        <strain evidence="3">V1</strain>
    </source>
</reference>
<dbReference type="AlphaFoldDB" id="A0A317TB01"/>
<accession>A0A317TB01</accession>
<name>A0A317TB01_9CHLB</name>
<comment type="caution">
    <text evidence="2">The sequence shown here is derived from an EMBL/GenBank/DDBJ whole genome shotgun (WGS) entry which is preliminary data.</text>
</comment>
<dbReference type="EMBL" id="PDNZ01000002">
    <property type="protein sequence ID" value="PWW82891.1"/>
    <property type="molecule type" value="Genomic_DNA"/>
</dbReference>
<keyword evidence="3" id="KW-1185">Reference proteome</keyword>
<dbReference type="OrthoDB" id="281208at2"/>
<dbReference type="Proteomes" id="UP000246278">
    <property type="component" value="Unassembled WGS sequence"/>
</dbReference>
<sequence length="252" mass="28945">MRKSEFNTSLDIIDENITPFIPLIFKDLWTLGGNPDAVIKIMTQHVALREDSQIIDLGCGKGATVIELAKTFPGNYTGIDIIPEFIEEGNARIRENRLSGTVVLRQENMCETIAAPGKYDVVIYGHDSDAFGSVTKTLQVLSKKIHENGSIIYETAFHDGRYKGTEYSSEEALYSAIKDSGLRIIARLKWNREYIRRQNEANNRSIKKRIEHLKKQHPDKCRLFDRFYLNQIRESNILDEYVECIAFVLQQR</sequence>
<dbReference type="SUPFAM" id="SSF53335">
    <property type="entry name" value="S-adenosyl-L-methionine-dependent methyltransferases"/>
    <property type="match status" value="1"/>
</dbReference>
<gene>
    <name evidence="2" type="ORF">CR164_03905</name>
</gene>
<feature type="domain" description="Methyltransferase" evidence="1">
    <location>
        <begin position="50"/>
        <end position="163"/>
    </location>
</feature>